<dbReference type="RefSeq" id="WP_106527834.1">
    <property type="nucleotide sequence ID" value="NZ_PYAW01000002.1"/>
</dbReference>
<proteinExistence type="predicted"/>
<name>A0A2P8HMC5_CHINA</name>
<keyword evidence="4" id="KW-1185">Reference proteome</keyword>
<dbReference type="Proteomes" id="UP000240971">
    <property type="component" value="Unassembled WGS sequence"/>
</dbReference>
<dbReference type="EMBL" id="PYAW01000002">
    <property type="protein sequence ID" value="PSL47375.1"/>
    <property type="molecule type" value="Genomic_DNA"/>
</dbReference>
<evidence type="ECO:0000313" key="4">
    <source>
        <dbReference type="Proteomes" id="UP000240971"/>
    </source>
</evidence>
<evidence type="ECO:0000256" key="1">
    <source>
        <dbReference type="SAM" id="MobiDB-lite"/>
    </source>
</evidence>
<evidence type="ECO:0000256" key="2">
    <source>
        <dbReference type="SAM" id="SignalP"/>
    </source>
</evidence>
<comment type="caution">
    <text evidence="3">The sequence shown here is derived from an EMBL/GenBank/DDBJ whole genome shotgun (WGS) entry which is preliminary data.</text>
</comment>
<feature type="region of interest" description="Disordered" evidence="1">
    <location>
        <begin position="113"/>
        <end position="134"/>
    </location>
</feature>
<protein>
    <submittedName>
        <fullName evidence="3">Uncharacterized protein</fullName>
    </submittedName>
</protein>
<feature type="chain" id="PRO_5015185044" evidence="2">
    <location>
        <begin position="22"/>
        <end position="134"/>
    </location>
</feature>
<reference evidence="3 4" key="1">
    <citation type="submission" date="2018-03" db="EMBL/GenBank/DDBJ databases">
        <title>Genomic Encyclopedia of Archaeal and Bacterial Type Strains, Phase II (KMG-II): from individual species to whole genera.</title>
        <authorList>
            <person name="Goeker M."/>
        </authorList>
    </citation>
    <scope>NUCLEOTIDE SEQUENCE [LARGE SCALE GENOMIC DNA]</scope>
    <source>
        <strain evidence="3 4">DSM 24859</strain>
    </source>
</reference>
<keyword evidence="2" id="KW-0732">Signal</keyword>
<gene>
    <name evidence="3" type="ORF">CLV51_102222</name>
</gene>
<feature type="signal peptide" evidence="2">
    <location>
        <begin position="1"/>
        <end position="21"/>
    </location>
</feature>
<dbReference type="AlphaFoldDB" id="A0A2P8HMC5"/>
<accession>A0A2P8HMC5</accession>
<organism evidence="3 4">
    <name type="scientific">Chitinophaga niastensis</name>
    <dbReference type="NCBI Taxonomy" id="536980"/>
    <lineage>
        <taxon>Bacteria</taxon>
        <taxon>Pseudomonadati</taxon>
        <taxon>Bacteroidota</taxon>
        <taxon>Chitinophagia</taxon>
        <taxon>Chitinophagales</taxon>
        <taxon>Chitinophagaceae</taxon>
        <taxon>Chitinophaga</taxon>
    </lineage>
</organism>
<evidence type="ECO:0000313" key="3">
    <source>
        <dbReference type="EMBL" id="PSL47375.1"/>
    </source>
</evidence>
<sequence length="134" mass="13841">MKLPFVLIFLAVAAMPVAVLGQTKKTPIKSEGAAIPAHIEKIPVKTGGAAISATTEKVPLKPGTGAAASVRPTAQSARQFAAHQAGTEIKTASTGEYKATVIEKLPAPVILQQGEPTFPPATRTNTITPKAVKH</sequence>